<dbReference type="Pfam" id="PF00768">
    <property type="entry name" value="Peptidase_S11"/>
    <property type="match status" value="1"/>
</dbReference>
<dbReference type="SUPFAM" id="SSF56601">
    <property type="entry name" value="beta-lactamase/transpeptidase-like"/>
    <property type="match status" value="1"/>
</dbReference>
<dbReference type="GO" id="GO:0071555">
    <property type="term" value="P:cell wall organization"/>
    <property type="evidence" value="ECO:0007669"/>
    <property type="project" value="UniProtKB-KW"/>
</dbReference>
<dbReference type="InterPro" id="IPR001967">
    <property type="entry name" value="Peptidase_S11_N"/>
</dbReference>
<evidence type="ECO:0000256" key="8">
    <source>
        <dbReference type="PIRSR" id="PIRSR618044-2"/>
    </source>
</evidence>
<feature type="signal peptide" evidence="10">
    <location>
        <begin position="1"/>
        <end position="26"/>
    </location>
</feature>
<evidence type="ECO:0000259" key="11">
    <source>
        <dbReference type="Pfam" id="PF00768"/>
    </source>
</evidence>
<evidence type="ECO:0000256" key="3">
    <source>
        <dbReference type="ARBA" id="ARBA00022801"/>
    </source>
</evidence>
<dbReference type="AlphaFoldDB" id="U2Q4K6"/>
<keyword evidence="12" id="KW-0645">Protease</keyword>
<dbReference type="Proteomes" id="UP000016608">
    <property type="component" value="Unassembled WGS sequence"/>
</dbReference>
<dbReference type="PANTHER" id="PTHR21581:SF33">
    <property type="entry name" value="D-ALANYL-D-ALANINE CARBOXYPEPTIDASE DACB"/>
    <property type="match status" value="1"/>
</dbReference>
<dbReference type="HOGENOM" id="CLU_027070_7_0_9"/>
<evidence type="ECO:0000256" key="10">
    <source>
        <dbReference type="SAM" id="SignalP"/>
    </source>
</evidence>
<dbReference type="PATRIC" id="fig|1256908.3.peg.333"/>
<evidence type="ECO:0000313" key="13">
    <source>
        <dbReference type="Proteomes" id="UP000016608"/>
    </source>
</evidence>
<evidence type="ECO:0000256" key="4">
    <source>
        <dbReference type="ARBA" id="ARBA00022960"/>
    </source>
</evidence>
<reference evidence="12 13" key="1">
    <citation type="submission" date="2013-06" db="EMBL/GenBank/DDBJ databases">
        <authorList>
            <person name="Weinstock G."/>
            <person name="Sodergren E."/>
            <person name="Lobos E.A."/>
            <person name="Fulton L."/>
            <person name="Fulton R."/>
            <person name="Courtney L."/>
            <person name="Fronick C."/>
            <person name="O'Laughlin M."/>
            <person name="Godfrey J."/>
            <person name="Wilson R.M."/>
            <person name="Miner T."/>
            <person name="Farmer C."/>
            <person name="Delehaunty K."/>
            <person name="Cordes M."/>
            <person name="Minx P."/>
            <person name="Tomlinson C."/>
            <person name="Chen J."/>
            <person name="Wollam A."/>
            <person name="Pepin K.H."/>
            <person name="Bhonagiri V."/>
            <person name="Zhang X."/>
            <person name="Warren W."/>
            <person name="Mitreva M."/>
            <person name="Mardis E.R."/>
            <person name="Wilson R.K."/>
        </authorList>
    </citation>
    <scope>NUCLEOTIDE SEQUENCE [LARGE SCALE GENOMIC DNA]</scope>
    <source>
        <strain evidence="12 13">ATCC 29099</strain>
    </source>
</reference>
<evidence type="ECO:0000256" key="9">
    <source>
        <dbReference type="RuleBase" id="RU004016"/>
    </source>
</evidence>
<dbReference type="InterPro" id="IPR018044">
    <property type="entry name" value="Peptidase_S11"/>
</dbReference>
<dbReference type="GO" id="GO:0006508">
    <property type="term" value="P:proteolysis"/>
    <property type="evidence" value="ECO:0007669"/>
    <property type="project" value="InterPro"/>
</dbReference>
<feature type="chain" id="PRO_5004633018" evidence="10">
    <location>
        <begin position="27"/>
        <end position="437"/>
    </location>
</feature>
<feature type="active site" evidence="7">
    <location>
        <position position="150"/>
    </location>
</feature>
<dbReference type="GO" id="GO:0009252">
    <property type="term" value="P:peptidoglycan biosynthetic process"/>
    <property type="evidence" value="ECO:0007669"/>
    <property type="project" value="UniProtKB-KW"/>
</dbReference>
<gene>
    <name evidence="12" type="ORF">HMPREF0373_00373</name>
</gene>
<dbReference type="Gene3D" id="3.40.710.10">
    <property type="entry name" value="DD-peptidase/beta-lactamase superfamily"/>
    <property type="match status" value="1"/>
</dbReference>
<dbReference type="InterPro" id="IPR012338">
    <property type="entry name" value="Beta-lactam/transpept-like"/>
</dbReference>
<comment type="caution">
    <text evidence="12">The sequence shown here is derived from an EMBL/GenBank/DDBJ whole genome shotgun (WGS) entry which is preliminary data.</text>
</comment>
<evidence type="ECO:0000256" key="6">
    <source>
        <dbReference type="ARBA" id="ARBA00023316"/>
    </source>
</evidence>
<name>U2Q4K6_EUBRA</name>
<keyword evidence="3" id="KW-0378">Hydrolase</keyword>
<feature type="active site" description="Acyl-ester intermediate" evidence="7">
    <location>
        <position position="95"/>
    </location>
</feature>
<dbReference type="EMBL" id="AWVJ01000029">
    <property type="protein sequence ID" value="ERK51326.1"/>
    <property type="molecule type" value="Genomic_DNA"/>
</dbReference>
<keyword evidence="5" id="KW-0573">Peptidoglycan synthesis</keyword>
<feature type="active site" description="Proton acceptor" evidence="7">
    <location>
        <position position="98"/>
    </location>
</feature>
<comment type="similarity">
    <text evidence="1 9">Belongs to the peptidase S11 family.</text>
</comment>
<keyword evidence="2 10" id="KW-0732">Signal</keyword>
<feature type="domain" description="Peptidase S11 D-alanyl-D-alanine carboxypeptidase A N-terminal" evidence="11">
    <location>
        <begin position="63"/>
        <end position="279"/>
    </location>
</feature>
<dbReference type="PANTHER" id="PTHR21581">
    <property type="entry name" value="D-ALANYL-D-ALANINE CARBOXYPEPTIDASE"/>
    <property type="match status" value="1"/>
</dbReference>
<dbReference type="eggNOG" id="COG1686">
    <property type="taxonomic scope" value="Bacteria"/>
</dbReference>
<organism evidence="12 13">
    <name type="scientific">Eubacterium ramulus ATCC 29099</name>
    <dbReference type="NCBI Taxonomy" id="1256908"/>
    <lineage>
        <taxon>Bacteria</taxon>
        <taxon>Bacillati</taxon>
        <taxon>Bacillota</taxon>
        <taxon>Clostridia</taxon>
        <taxon>Eubacteriales</taxon>
        <taxon>Eubacteriaceae</taxon>
        <taxon>Eubacterium</taxon>
    </lineage>
</organism>
<dbReference type="PRINTS" id="PR00725">
    <property type="entry name" value="DADACBPTASE1"/>
</dbReference>
<dbReference type="GO" id="GO:0009002">
    <property type="term" value="F:serine-type D-Ala-D-Ala carboxypeptidase activity"/>
    <property type="evidence" value="ECO:0007669"/>
    <property type="project" value="InterPro"/>
</dbReference>
<evidence type="ECO:0000313" key="12">
    <source>
        <dbReference type="EMBL" id="ERK51326.1"/>
    </source>
</evidence>
<feature type="binding site" evidence="8">
    <location>
        <position position="261"/>
    </location>
    <ligand>
        <name>substrate</name>
    </ligand>
</feature>
<evidence type="ECO:0000256" key="7">
    <source>
        <dbReference type="PIRSR" id="PIRSR618044-1"/>
    </source>
</evidence>
<proteinExistence type="inferred from homology"/>
<keyword evidence="13" id="KW-1185">Reference proteome</keyword>
<accession>U2Q4K6</accession>
<dbReference type="GO" id="GO:0008360">
    <property type="term" value="P:regulation of cell shape"/>
    <property type="evidence" value="ECO:0007669"/>
    <property type="project" value="UniProtKB-KW"/>
</dbReference>
<keyword evidence="12" id="KW-0121">Carboxypeptidase</keyword>
<protein>
    <submittedName>
        <fullName evidence="12">Serine-type D-Ala-D-Ala carboxypeptidase</fullName>
    </submittedName>
</protein>
<keyword evidence="4" id="KW-0133">Cell shape</keyword>
<evidence type="ECO:0000256" key="1">
    <source>
        <dbReference type="ARBA" id="ARBA00007164"/>
    </source>
</evidence>
<evidence type="ECO:0000256" key="2">
    <source>
        <dbReference type="ARBA" id="ARBA00022729"/>
    </source>
</evidence>
<keyword evidence="6" id="KW-0961">Cell wall biogenesis/degradation</keyword>
<evidence type="ECO:0000256" key="5">
    <source>
        <dbReference type="ARBA" id="ARBA00022984"/>
    </source>
</evidence>
<sequence>MFMKRYLKLCFCVAYLLAGFCQNVFGQQPLDAAYMSGSEVTCVPETQMQMDTVDQFSDFHCAELDLYAKSAVLTDADTGRILYGKEANSPMANASTTKIMTCLLAIESGKTGDSVTFSEYACSMPKVRLGCSVGTQFLLEDLLYSLMLESHNDTAVAIAEYVAGSVQHFAVQMNERAAELGCLDTHFVTPNGLDKSDEGGAHQTTAYDLSRIMAACIQNDKFLKITQTVSKTISSIDGTFRATLNNHNALLSMMEGVISGKTGFTAKAGYCYVGAYRKEDRTYTFALLACGWPNNKGYKWEDARKLIAYGNEHYVRQLYSADGEKRQIPIRNGVKIEEEDTGRKKYKYTYPEHFVVETETVRQELLLSDTDVITETWNLPKTVEAPVKAGNVIGEHRILLNGCQIVIQPVYVVETMEKFTYRWCLKHIFFLLFLGKI</sequence>